<dbReference type="EMBL" id="JAXIOK010000022">
    <property type="protein sequence ID" value="KAK4743665.1"/>
    <property type="molecule type" value="Genomic_DNA"/>
</dbReference>
<dbReference type="Proteomes" id="UP001345219">
    <property type="component" value="Chromosome 9"/>
</dbReference>
<evidence type="ECO:0000313" key="2">
    <source>
        <dbReference type="Proteomes" id="UP001345219"/>
    </source>
</evidence>
<name>A0AAN7JHS4_9MYRT</name>
<sequence>MDNCRSVPLEALKVNETACTHMMDLDSCGQFSNREAYVLVLMMTITGKLREQGSSMIMFSVSRH</sequence>
<accession>A0AAN7JHS4</accession>
<evidence type="ECO:0000313" key="1">
    <source>
        <dbReference type="EMBL" id="KAK4743665.1"/>
    </source>
</evidence>
<protein>
    <submittedName>
        <fullName evidence="1">Uncharacterized protein</fullName>
    </submittedName>
</protein>
<organism evidence="1 2">
    <name type="scientific">Trapa incisa</name>
    <dbReference type="NCBI Taxonomy" id="236973"/>
    <lineage>
        <taxon>Eukaryota</taxon>
        <taxon>Viridiplantae</taxon>
        <taxon>Streptophyta</taxon>
        <taxon>Embryophyta</taxon>
        <taxon>Tracheophyta</taxon>
        <taxon>Spermatophyta</taxon>
        <taxon>Magnoliopsida</taxon>
        <taxon>eudicotyledons</taxon>
        <taxon>Gunneridae</taxon>
        <taxon>Pentapetalae</taxon>
        <taxon>rosids</taxon>
        <taxon>malvids</taxon>
        <taxon>Myrtales</taxon>
        <taxon>Lythraceae</taxon>
        <taxon>Trapa</taxon>
    </lineage>
</organism>
<dbReference type="AlphaFoldDB" id="A0AAN7JHS4"/>
<gene>
    <name evidence="1" type="ORF">SAY87_009977</name>
</gene>
<keyword evidence="2" id="KW-1185">Reference proteome</keyword>
<comment type="caution">
    <text evidence="1">The sequence shown here is derived from an EMBL/GenBank/DDBJ whole genome shotgun (WGS) entry which is preliminary data.</text>
</comment>
<reference evidence="1 2" key="1">
    <citation type="journal article" date="2023" name="Hortic Res">
        <title>Pangenome of water caltrop reveals structural variations and asymmetric subgenome divergence after allopolyploidization.</title>
        <authorList>
            <person name="Zhang X."/>
            <person name="Chen Y."/>
            <person name="Wang L."/>
            <person name="Yuan Y."/>
            <person name="Fang M."/>
            <person name="Shi L."/>
            <person name="Lu R."/>
            <person name="Comes H.P."/>
            <person name="Ma Y."/>
            <person name="Chen Y."/>
            <person name="Huang G."/>
            <person name="Zhou Y."/>
            <person name="Zheng Z."/>
            <person name="Qiu Y."/>
        </authorList>
    </citation>
    <scope>NUCLEOTIDE SEQUENCE [LARGE SCALE GENOMIC DNA]</scope>
    <source>
        <tissue evidence="1">Roots</tissue>
    </source>
</reference>
<proteinExistence type="predicted"/>